<sequence length="402" mass="45862">MWVLLLLLPLLGVLVWAVFKHFLTADVPAVLKHRIKFRMLHCAFLYITTLGHVLEKLRICSGYKFVRFLEDLWIIKKDPSLVVTNLRFGTIPVRLFQPRAASSEPRRAIIFYHGGGGGFGTLTSYHSLCCFLARETESVVLSVGYRLYPDSFGMVMAEDCYAASVHFLRNLQTYGVDPSLVLVGGESIGGTFVGYVCRKLLARSDLPRIRAQIMICPFLQAINLQLPSHQRYKNVPFLTQTLMLTCLCDCMSINHSWWDAMLNGSFRSPELWKKYQKWLSADNIPKKFKPSNYRPPVSAPFHEAAFLETGLLFDQRFSPLLANDEVVARLPPAFLLSCENDIFRDDALLYKKRLEDLRVPVVSYHVEDGFHGALLFFDKKCFSFPCSRRIVNAVASYIRGIQ</sequence>
<dbReference type="Pfam" id="PF07859">
    <property type="entry name" value="Abhydrolase_3"/>
    <property type="match status" value="2"/>
</dbReference>
<dbReference type="RefSeq" id="XP_004705477.1">
    <property type="nucleotide sequence ID" value="XM_004705420.1"/>
</dbReference>
<organism evidence="4 5">
    <name type="scientific">Echinops telfairi</name>
    <name type="common">Lesser hedgehog tenrec</name>
    <dbReference type="NCBI Taxonomy" id="9371"/>
    <lineage>
        <taxon>Eukaryota</taxon>
        <taxon>Metazoa</taxon>
        <taxon>Chordata</taxon>
        <taxon>Craniata</taxon>
        <taxon>Vertebrata</taxon>
        <taxon>Euteleostomi</taxon>
        <taxon>Mammalia</taxon>
        <taxon>Eutheria</taxon>
        <taxon>Afrotheria</taxon>
        <taxon>Tenrecidae</taxon>
        <taxon>Tenrecinae</taxon>
        <taxon>Echinops</taxon>
    </lineage>
</organism>
<accession>A0ABM0IQK5</accession>
<dbReference type="InterPro" id="IPR013094">
    <property type="entry name" value="AB_hydrolase_3"/>
</dbReference>
<dbReference type="InterPro" id="IPR050300">
    <property type="entry name" value="GDXG_lipolytic_enzyme"/>
</dbReference>
<dbReference type="Gene3D" id="3.40.50.1820">
    <property type="entry name" value="alpha/beta hydrolase"/>
    <property type="match status" value="1"/>
</dbReference>
<gene>
    <name evidence="5" type="primary">LOC101661722</name>
</gene>
<protein>
    <submittedName>
        <fullName evidence="5">Arylacetamide deacetylase-like 4</fullName>
    </submittedName>
</protein>
<dbReference type="PANTHER" id="PTHR48081:SF32">
    <property type="entry name" value="ALPHA_BETA HYDROLASE FOLD-3 DOMAIN-CONTAINING PROTEIN"/>
    <property type="match status" value="1"/>
</dbReference>
<dbReference type="GeneID" id="101661722"/>
<evidence type="ECO:0000259" key="3">
    <source>
        <dbReference type="Pfam" id="PF07859"/>
    </source>
</evidence>
<feature type="chain" id="PRO_5047199128" evidence="2">
    <location>
        <begin position="18"/>
        <end position="402"/>
    </location>
</feature>
<feature type="domain" description="Alpha/beta hydrolase fold-3" evidence="3">
    <location>
        <begin position="313"/>
        <end position="374"/>
    </location>
</feature>
<evidence type="ECO:0000313" key="5">
    <source>
        <dbReference type="RefSeq" id="XP_004705477.1"/>
    </source>
</evidence>
<reference evidence="5" key="1">
    <citation type="submission" date="2025-08" db="UniProtKB">
        <authorList>
            <consortium name="RefSeq"/>
        </authorList>
    </citation>
    <scope>IDENTIFICATION</scope>
</reference>
<keyword evidence="1" id="KW-0378">Hydrolase</keyword>
<evidence type="ECO:0000256" key="2">
    <source>
        <dbReference type="SAM" id="SignalP"/>
    </source>
</evidence>
<dbReference type="PANTHER" id="PTHR48081">
    <property type="entry name" value="AB HYDROLASE SUPERFAMILY PROTEIN C4A8.06C"/>
    <property type="match status" value="1"/>
</dbReference>
<feature type="domain" description="Alpha/beta hydrolase fold-3" evidence="3">
    <location>
        <begin position="109"/>
        <end position="247"/>
    </location>
</feature>
<evidence type="ECO:0000313" key="4">
    <source>
        <dbReference type="Proteomes" id="UP000694863"/>
    </source>
</evidence>
<feature type="signal peptide" evidence="2">
    <location>
        <begin position="1"/>
        <end position="17"/>
    </location>
</feature>
<keyword evidence="4" id="KW-1185">Reference proteome</keyword>
<keyword evidence="2" id="KW-0732">Signal</keyword>
<evidence type="ECO:0000256" key="1">
    <source>
        <dbReference type="ARBA" id="ARBA00022801"/>
    </source>
</evidence>
<name>A0ABM0IQK5_ECHTE</name>
<proteinExistence type="predicted"/>
<dbReference type="InterPro" id="IPR029058">
    <property type="entry name" value="AB_hydrolase_fold"/>
</dbReference>
<dbReference type="SUPFAM" id="SSF53474">
    <property type="entry name" value="alpha/beta-Hydrolases"/>
    <property type="match status" value="1"/>
</dbReference>
<dbReference type="Proteomes" id="UP000694863">
    <property type="component" value="Unplaced"/>
</dbReference>